<dbReference type="PANTHER" id="PTHR11079">
    <property type="entry name" value="CYTOSINE DEAMINASE FAMILY MEMBER"/>
    <property type="match status" value="1"/>
</dbReference>
<feature type="compositionally biased region" description="Basic and acidic residues" evidence="9">
    <location>
        <begin position="623"/>
        <end position="636"/>
    </location>
</feature>
<feature type="region of interest" description="Disordered" evidence="9">
    <location>
        <begin position="118"/>
        <end position="157"/>
    </location>
</feature>
<name>A0AAP0ATA2_9ASPA</name>
<dbReference type="GO" id="GO:0052717">
    <property type="term" value="F:tRNA-specific adenosine-34 deaminase activity"/>
    <property type="evidence" value="ECO:0007669"/>
    <property type="project" value="UniProtKB-EC"/>
</dbReference>
<keyword evidence="12" id="KW-1185">Reference proteome</keyword>
<protein>
    <recommendedName>
        <fullName evidence="3">tRNA(adenine(34)) deaminase</fullName>
        <ecNumber evidence="3">3.5.4.33</ecNumber>
    </recommendedName>
</protein>
<comment type="caution">
    <text evidence="11">The sequence shown here is derived from an EMBL/GenBank/DDBJ whole genome shotgun (WGS) entry which is preliminary data.</text>
</comment>
<dbReference type="EC" id="3.5.4.33" evidence="3"/>
<evidence type="ECO:0000256" key="3">
    <source>
        <dbReference type="ARBA" id="ARBA00012740"/>
    </source>
</evidence>
<evidence type="ECO:0000256" key="8">
    <source>
        <dbReference type="ARBA" id="ARBA00048045"/>
    </source>
</evidence>
<feature type="compositionally biased region" description="Polar residues" evidence="9">
    <location>
        <begin position="911"/>
        <end position="931"/>
    </location>
</feature>
<evidence type="ECO:0000259" key="10">
    <source>
        <dbReference type="PROSITE" id="PS51747"/>
    </source>
</evidence>
<keyword evidence="7" id="KW-0862">Zinc</keyword>
<comment type="subunit">
    <text evidence="2">Homodimer.</text>
</comment>
<comment type="catalytic activity">
    <reaction evidence="8">
        <text>adenosine(34) in tRNA + H2O + H(+) = inosine(34) in tRNA + NH4(+)</text>
        <dbReference type="Rhea" id="RHEA:43168"/>
        <dbReference type="Rhea" id="RHEA-COMP:10373"/>
        <dbReference type="Rhea" id="RHEA-COMP:10374"/>
        <dbReference type="ChEBI" id="CHEBI:15377"/>
        <dbReference type="ChEBI" id="CHEBI:15378"/>
        <dbReference type="ChEBI" id="CHEBI:28938"/>
        <dbReference type="ChEBI" id="CHEBI:74411"/>
        <dbReference type="ChEBI" id="CHEBI:82852"/>
        <dbReference type="EC" id="3.5.4.33"/>
    </reaction>
</comment>
<feature type="compositionally biased region" description="Polar residues" evidence="9">
    <location>
        <begin position="637"/>
        <end position="656"/>
    </location>
</feature>
<comment type="cofactor">
    <cofactor evidence="1">
        <name>Zn(2+)</name>
        <dbReference type="ChEBI" id="CHEBI:29105"/>
    </cofactor>
</comment>
<proteinExistence type="inferred from homology"/>
<dbReference type="GO" id="GO:0046872">
    <property type="term" value="F:metal ion binding"/>
    <property type="evidence" value="ECO:0007669"/>
    <property type="project" value="UniProtKB-KW"/>
</dbReference>
<dbReference type="InterPro" id="IPR002125">
    <property type="entry name" value="CMP_dCMP_dom"/>
</dbReference>
<evidence type="ECO:0000313" key="12">
    <source>
        <dbReference type="Proteomes" id="UP001418222"/>
    </source>
</evidence>
<dbReference type="Pfam" id="PF00383">
    <property type="entry name" value="dCMP_cyt_deam_1"/>
    <property type="match status" value="1"/>
</dbReference>
<dbReference type="GO" id="GO:0002100">
    <property type="term" value="P:tRNA wobble adenosine to inosine editing"/>
    <property type="evidence" value="ECO:0007669"/>
    <property type="project" value="InterPro"/>
</dbReference>
<dbReference type="PROSITE" id="PS51747">
    <property type="entry name" value="CYT_DCMP_DEAMINASES_2"/>
    <property type="match status" value="1"/>
</dbReference>
<gene>
    <name evidence="11" type="ORF">KSP39_PZI024074</name>
</gene>
<dbReference type="CDD" id="cd01285">
    <property type="entry name" value="nucleoside_deaminase"/>
    <property type="match status" value="1"/>
</dbReference>
<feature type="compositionally biased region" description="Low complexity" evidence="9">
    <location>
        <begin position="125"/>
        <end position="138"/>
    </location>
</feature>
<dbReference type="HAMAP" id="MF_00972">
    <property type="entry name" value="tRNA_aden_deaminase"/>
    <property type="match status" value="1"/>
</dbReference>
<keyword evidence="5" id="KW-0479">Metal-binding</keyword>
<feature type="region of interest" description="Disordered" evidence="9">
    <location>
        <begin position="911"/>
        <end position="947"/>
    </location>
</feature>
<accession>A0AAP0ATA2</accession>
<evidence type="ECO:0000256" key="1">
    <source>
        <dbReference type="ARBA" id="ARBA00001947"/>
    </source>
</evidence>
<evidence type="ECO:0000256" key="5">
    <source>
        <dbReference type="ARBA" id="ARBA00022723"/>
    </source>
</evidence>
<dbReference type="Proteomes" id="UP001418222">
    <property type="component" value="Unassembled WGS sequence"/>
</dbReference>
<evidence type="ECO:0000256" key="7">
    <source>
        <dbReference type="ARBA" id="ARBA00022833"/>
    </source>
</evidence>
<feature type="compositionally biased region" description="Polar residues" evidence="9">
    <location>
        <begin position="535"/>
        <end position="547"/>
    </location>
</feature>
<feature type="region of interest" description="Disordered" evidence="9">
    <location>
        <begin position="623"/>
        <end position="656"/>
    </location>
</feature>
<keyword evidence="4" id="KW-0819">tRNA processing</keyword>
<dbReference type="PANTHER" id="PTHR11079:SF179">
    <property type="entry name" value="TRNA(ADENINE(34)) DEAMINASE, CHLOROPLASTIC"/>
    <property type="match status" value="1"/>
</dbReference>
<dbReference type="GO" id="GO:0009507">
    <property type="term" value="C:chloroplast"/>
    <property type="evidence" value="ECO:0007669"/>
    <property type="project" value="TreeGrafter"/>
</dbReference>
<dbReference type="InterPro" id="IPR016193">
    <property type="entry name" value="Cytidine_deaminase-like"/>
</dbReference>
<feature type="region of interest" description="Disordered" evidence="9">
    <location>
        <begin position="857"/>
        <end position="882"/>
    </location>
</feature>
<dbReference type="SUPFAM" id="SSF53927">
    <property type="entry name" value="Cytidine deaminase-like"/>
    <property type="match status" value="1"/>
</dbReference>
<reference evidence="11 12" key="1">
    <citation type="journal article" date="2022" name="Nat. Plants">
        <title>Genomes of leafy and leafless Platanthera orchids illuminate the evolution of mycoheterotrophy.</title>
        <authorList>
            <person name="Li M.H."/>
            <person name="Liu K.W."/>
            <person name="Li Z."/>
            <person name="Lu H.C."/>
            <person name="Ye Q.L."/>
            <person name="Zhang D."/>
            <person name="Wang J.Y."/>
            <person name="Li Y.F."/>
            <person name="Zhong Z.M."/>
            <person name="Liu X."/>
            <person name="Yu X."/>
            <person name="Liu D.K."/>
            <person name="Tu X.D."/>
            <person name="Liu B."/>
            <person name="Hao Y."/>
            <person name="Liao X.Y."/>
            <person name="Jiang Y.T."/>
            <person name="Sun W.H."/>
            <person name="Chen J."/>
            <person name="Chen Y.Q."/>
            <person name="Ai Y."/>
            <person name="Zhai J.W."/>
            <person name="Wu S.S."/>
            <person name="Zhou Z."/>
            <person name="Hsiao Y.Y."/>
            <person name="Wu W.L."/>
            <person name="Chen Y.Y."/>
            <person name="Lin Y.F."/>
            <person name="Hsu J.L."/>
            <person name="Li C.Y."/>
            <person name="Wang Z.W."/>
            <person name="Zhao X."/>
            <person name="Zhong W.Y."/>
            <person name="Ma X.K."/>
            <person name="Ma L."/>
            <person name="Huang J."/>
            <person name="Chen G.Z."/>
            <person name="Huang M.Z."/>
            <person name="Huang L."/>
            <person name="Peng D.H."/>
            <person name="Luo Y.B."/>
            <person name="Zou S.Q."/>
            <person name="Chen S.P."/>
            <person name="Lan S."/>
            <person name="Tsai W.C."/>
            <person name="Van de Peer Y."/>
            <person name="Liu Z.J."/>
        </authorList>
    </citation>
    <scope>NUCLEOTIDE SEQUENCE [LARGE SCALE GENOMIC DNA]</scope>
    <source>
        <strain evidence="11">Lor287</strain>
    </source>
</reference>
<organism evidence="11 12">
    <name type="scientific">Platanthera zijinensis</name>
    <dbReference type="NCBI Taxonomy" id="2320716"/>
    <lineage>
        <taxon>Eukaryota</taxon>
        <taxon>Viridiplantae</taxon>
        <taxon>Streptophyta</taxon>
        <taxon>Embryophyta</taxon>
        <taxon>Tracheophyta</taxon>
        <taxon>Spermatophyta</taxon>
        <taxon>Magnoliopsida</taxon>
        <taxon>Liliopsida</taxon>
        <taxon>Asparagales</taxon>
        <taxon>Orchidaceae</taxon>
        <taxon>Orchidoideae</taxon>
        <taxon>Orchideae</taxon>
        <taxon>Orchidinae</taxon>
        <taxon>Platanthera</taxon>
    </lineage>
</organism>
<dbReference type="Gene3D" id="3.40.140.10">
    <property type="entry name" value="Cytidine Deaminase, domain 2"/>
    <property type="match status" value="1"/>
</dbReference>
<keyword evidence="6" id="KW-0378">Hydrolase</keyword>
<evidence type="ECO:0000313" key="11">
    <source>
        <dbReference type="EMBL" id="KAK8914092.1"/>
    </source>
</evidence>
<evidence type="ECO:0000256" key="4">
    <source>
        <dbReference type="ARBA" id="ARBA00022694"/>
    </source>
</evidence>
<dbReference type="FunFam" id="3.40.140.10:FF:000005">
    <property type="entry name" value="tRNA-specific adenosine deaminase"/>
    <property type="match status" value="1"/>
</dbReference>
<evidence type="ECO:0000256" key="9">
    <source>
        <dbReference type="SAM" id="MobiDB-lite"/>
    </source>
</evidence>
<evidence type="ECO:0000256" key="2">
    <source>
        <dbReference type="ARBA" id="ARBA00011738"/>
    </source>
</evidence>
<dbReference type="EMBL" id="JBBWWQ010000021">
    <property type="protein sequence ID" value="KAK8914092.1"/>
    <property type="molecule type" value="Genomic_DNA"/>
</dbReference>
<feature type="domain" description="CMP/dCMP-type deaminase" evidence="10">
    <location>
        <begin position="1163"/>
        <end position="1285"/>
    </location>
</feature>
<evidence type="ECO:0000256" key="6">
    <source>
        <dbReference type="ARBA" id="ARBA00022801"/>
    </source>
</evidence>
<dbReference type="InterPro" id="IPR028883">
    <property type="entry name" value="tRNA_aden_deaminase"/>
</dbReference>
<sequence length="1365" mass="153187">MYNYTSATLAVRAKCSLSHYYFCLPNDQPHCFRRRYCHFPCNDFFPASPFTVPSRAIILSGRLRVRVFCPSPDSELMDLLAEPEEKLRGSEELGWKSRRREVEIKEVVGSRRGSKKEVKEGMCLSRSGGSNSVASPSSTFVRDSELSGTGRRPAGESLVGYSNSKNITKFDAAIVAEEEVREVQKYVDDSWRQRRHSLKKNFVLDSTKDDSVKKNDILRRLGAKAAHENADQRTIFAQQVNRRENESNSRSHNFTRISEVQSDNVQRIPVLANVRRTEKGESSASAARQNSDVDHRVVKHVEYGVSQEKQSKLVDFNYTNFQNAAHSVRDFHEKSMRGREEQTFFGQNSSQIAHDKIMHLDQRGVEQDESTRSSQRLSEVSVFNGNDFGKASCIDDRRLLGVDARTNLVPNSGQVFSEKMSQMALQRHAGSKSEEREEKLAMEGNSMQLRIDEEKQIDRSVLEHEKTRRRREMHSEVSEIHNSNLEASSLFKGSRITGMESKSSFVQISIPATKDKATQVDPNEAYCDQTEDSRFNATSSWIPSDSRVNPHEYNTLLDLNQATSLQEQYNQASNQAYNQANEFDATRSNNTRVSSLQEDYNSRLENKTETSSAINLLALTREEEMQRSSLTRKDSKSASMQTTSTESLNGVSTSQPTYSELNVHAGRSNILQNQQYTNESADLLQKEIVYLNKSGKTLHDSSRIQIEEPGGRGMHKNLIVDNRKETFSTELNQERKERKSSLFLGESSQSMPMRMTSASLVGALSSLKTRSELDYDGGRDGIHHNSAFLRVQTEEIVHGESQATAAMQVGELNERRNDGDTRFINEGGRLSPSELGMKGPSDVMWDVQGLSSQGTSKAKETEEEFPTSGAIVSTTPTPMRETRITRRSPKSLWSYVTDIIRMSWVLRGHSHSSTHQSDTRASSNESITSEAWFSGHEPDEVWSGDESRNEEKISLLKELTPVKESDEHFFEKSKKGNELAAKEPNLSISSGILKKGLSTKTASSPVESEHLASKADAALPSTTGIVESRVRDKVKVLKPSSSYPAAMMKIGFSSSITQPTDVEKIEAAQVREGNNSGLEVFEQPSISIVDSILSGITDTEEVHIPGNGTPKVELVPFKEKPPEVGGIKESGMKQRKFQRNKQVLREQFDEWEEAFKLDNEQKKIDEIFMKEAILEARKGADTWEVPVGAVLVQNGKIIARSCNLVEELRDSTAHAEMICIRQASNLLRTWRLAETTLYVTLEPCPMCAGAILQARIDTVVWGAPNRLLGADGSWVRLFPGGDGGSNSLDRQSQMVGPVHPFHPKIKIRRGVLVAECGDVMQQFFKLRRKKDTKQESSPPSCLPISNRPTKLFTKLHNIFCMMFCL</sequence>
<feature type="region of interest" description="Disordered" evidence="9">
    <location>
        <begin position="516"/>
        <end position="547"/>
    </location>
</feature>
<feature type="region of interest" description="Disordered" evidence="9">
    <location>
        <begin position="818"/>
        <end position="837"/>
    </location>
</feature>